<protein>
    <recommendedName>
        <fullName evidence="4">O-methyltransferase C-terminal domain-containing protein</fullName>
    </recommendedName>
</protein>
<comment type="caution">
    <text evidence="5">The sequence shown here is derived from an EMBL/GenBank/DDBJ whole genome shotgun (WGS) entry which is preliminary data.</text>
</comment>
<dbReference type="PROSITE" id="PS51683">
    <property type="entry name" value="SAM_OMT_II"/>
    <property type="match status" value="1"/>
</dbReference>
<dbReference type="Gene3D" id="1.10.10.10">
    <property type="entry name" value="Winged helix-like DNA-binding domain superfamily/Winged helix DNA-binding domain"/>
    <property type="match status" value="1"/>
</dbReference>
<keyword evidence="2" id="KW-0808">Transferase</keyword>
<sequence>MGNLLAKSEATPSADRLTAISRQIGENTQILTEGLHARGLSAPSYEAEGPPDFPLMESDAETLKARQKVLSLTKELRDLVLGPREALKLMALDVVNYVPLHAIYTFRIAEAVPQTGSISYEDLARQVLKVSGYKIPASELRRVLRLAMANNLFCEPELGHVAHNCTSLVMLEDEALASWVGLYTVDLFLPVGNTVTAMQKWPGSEDLTETAVNISYSHRDTFFDHTQSDATRAKRYDLAMRAHGSREGFDVVHTVQSYPWAKLAGAMVVDMGGNEGHISMAIAEEFPSLSFEVQDLPGMRCEKTLGEVPAHLADRVKLTTHDFFDEQTTVAGAYFFRHIFHAFPDKVVVRILKKLVPALRRGARVIINDVVLPAPGSVSLTEERTFRLLDVLMKTVCNGREREVGDWKTLFEEADARFAWQGAWKSSGNLWFVEAVWDNDGGEKMAPWPRNP</sequence>
<dbReference type="PANTHER" id="PTHR43712">
    <property type="entry name" value="PUTATIVE (AFU_ORTHOLOGUE AFUA_4G14580)-RELATED"/>
    <property type="match status" value="1"/>
</dbReference>
<keyword evidence="6" id="KW-1185">Reference proteome</keyword>
<accession>A0ABQ0CFL9</accession>
<evidence type="ECO:0000256" key="1">
    <source>
        <dbReference type="ARBA" id="ARBA00022603"/>
    </source>
</evidence>
<evidence type="ECO:0000256" key="2">
    <source>
        <dbReference type="ARBA" id="ARBA00022679"/>
    </source>
</evidence>
<keyword evidence="3" id="KW-0949">S-adenosyl-L-methionine</keyword>
<dbReference type="InterPro" id="IPR036390">
    <property type="entry name" value="WH_DNA-bd_sf"/>
</dbReference>
<proteinExistence type="predicted"/>
<evidence type="ECO:0000313" key="5">
    <source>
        <dbReference type="EMBL" id="GAB0132240.1"/>
    </source>
</evidence>
<dbReference type="InterPro" id="IPR029063">
    <property type="entry name" value="SAM-dependent_MTases_sf"/>
</dbReference>
<keyword evidence="1" id="KW-0489">Methyltransferase</keyword>
<gene>
    <name evidence="5" type="primary">g681</name>
    <name evidence="5" type="ORF">EsDP_00000681</name>
</gene>
<dbReference type="Gene3D" id="3.40.50.150">
    <property type="entry name" value="Vaccinia Virus protein VP39"/>
    <property type="match status" value="1"/>
</dbReference>
<dbReference type="InterPro" id="IPR001077">
    <property type="entry name" value="COMT_C"/>
</dbReference>
<evidence type="ECO:0000313" key="6">
    <source>
        <dbReference type="Proteomes" id="UP001562357"/>
    </source>
</evidence>
<dbReference type="InterPro" id="IPR036388">
    <property type="entry name" value="WH-like_DNA-bd_sf"/>
</dbReference>
<dbReference type="Pfam" id="PF00891">
    <property type="entry name" value="Methyltransf_2"/>
    <property type="match status" value="1"/>
</dbReference>
<evidence type="ECO:0000256" key="3">
    <source>
        <dbReference type="ARBA" id="ARBA00022691"/>
    </source>
</evidence>
<dbReference type="InterPro" id="IPR016461">
    <property type="entry name" value="COMT-like"/>
</dbReference>
<feature type="domain" description="O-methyltransferase C-terminal" evidence="4">
    <location>
        <begin position="221"/>
        <end position="414"/>
    </location>
</feature>
<dbReference type="PANTHER" id="PTHR43712:SF16">
    <property type="entry name" value="O-METHYLTRANSFERASE ELCB"/>
    <property type="match status" value="1"/>
</dbReference>
<dbReference type="SUPFAM" id="SSF53335">
    <property type="entry name" value="S-adenosyl-L-methionine-dependent methyltransferases"/>
    <property type="match status" value="1"/>
</dbReference>
<evidence type="ECO:0000259" key="4">
    <source>
        <dbReference type="Pfam" id="PF00891"/>
    </source>
</evidence>
<dbReference type="EMBL" id="BAAFGZ010000013">
    <property type="protein sequence ID" value="GAB0132240.1"/>
    <property type="molecule type" value="Genomic_DNA"/>
</dbReference>
<name>A0ABQ0CFL9_9HYPO</name>
<reference evidence="6" key="1">
    <citation type="submission" date="2024-06" db="EMBL/GenBank/DDBJ databases">
        <title>Draft Genome Sequences of Epichloe bromicola Strains Isolated from Elymus ciliaris.</title>
        <authorList>
            <consortium name="Epichloe bromicola genome sequencing consortium"/>
            <person name="Miura A."/>
            <person name="Imano S."/>
            <person name="Ashida A."/>
            <person name="Sato I."/>
            <person name="Chiba S."/>
            <person name="Tanaka A."/>
            <person name="Camagna M."/>
            <person name="Takemoto D."/>
        </authorList>
    </citation>
    <scope>NUCLEOTIDE SEQUENCE [LARGE SCALE GENOMIC DNA]</scope>
    <source>
        <strain evidence="6">DP</strain>
    </source>
</reference>
<dbReference type="Proteomes" id="UP001562357">
    <property type="component" value="Unassembled WGS sequence"/>
</dbReference>
<dbReference type="SUPFAM" id="SSF46785">
    <property type="entry name" value="Winged helix' DNA-binding domain"/>
    <property type="match status" value="1"/>
</dbReference>
<organism evidence="5 6">
    <name type="scientific">Epichloe bromicola</name>
    <dbReference type="NCBI Taxonomy" id="79588"/>
    <lineage>
        <taxon>Eukaryota</taxon>
        <taxon>Fungi</taxon>
        <taxon>Dikarya</taxon>
        <taxon>Ascomycota</taxon>
        <taxon>Pezizomycotina</taxon>
        <taxon>Sordariomycetes</taxon>
        <taxon>Hypocreomycetidae</taxon>
        <taxon>Hypocreales</taxon>
        <taxon>Clavicipitaceae</taxon>
        <taxon>Epichloe</taxon>
    </lineage>
</organism>